<gene>
    <name evidence="2" type="ORF">CgunFtcFv8_010847</name>
</gene>
<comment type="caution">
    <text evidence="2">The sequence shown here is derived from an EMBL/GenBank/DDBJ whole genome shotgun (WGS) entry which is preliminary data.</text>
</comment>
<evidence type="ECO:0000313" key="3">
    <source>
        <dbReference type="Proteomes" id="UP001331515"/>
    </source>
</evidence>
<keyword evidence="3" id="KW-1185">Reference proteome</keyword>
<protein>
    <submittedName>
        <fullName evidence="2">Uncharacterized protein</fullName>
    </submittedName>
</protein>
<evidence type="ECO:0000256" key="1">
    <source>
        <dbReference type="SAM" id="SignalP"/>
    </source>
</evidence>
<accession>A0AAN8DZT6</accession>
<evidence type="ECO:0000313" key="2">
    <source>
        <dbReference type="EMBL" id="KAK5929628.1"/>
    </source>
</evidence>
<keyword evidence="1" id="KW-0732">Signal</keyword>
<name>A0AAN8DZT6_CHAGU</name>
<reference evidence="2 3" key="1">
    <citation type="journal article" date="2023" name="Mol. Biol. Evol.">
        <title>Genomics of Secondarily Temperate Adaptation in the Only Non-Antarctic Icefish.</title>
        <authorList>
            <person name="Rivera-Colon A.G."/>
            <person name="Rayamajhi N."/>
            <person name="Minhas B.F."/>
            <person name="Madrigal G."/>
            <person name="Bilyk K.T."/>
            <person name="Yoon V."/>
            <person name="Hune M."/>
            <person name="Gregory S."/>
            <person name="Cheng C.H.C."/>
            <person name="Catchen J.M."/>
        </authorList>
    </citation>
    <scope>NUCLEOTIDE SEQUENCE [LARGE SCALE GENOMIC DNA]</scope>
    <source>
        <tissue evidence="2">White muscle</tissue>
    </source>
</reference>
<feature type="signal peptide" evidence="1">
    <location>
        <begin position="1"/>
        <end position="22"/>
    </location>
</feature>
<sequence length="77" mass="8814">MKLLFVAAFALFVFSAIDKADSSAYDKIVAHSRVRARKEGPNVCALQQLMGTQKKYFSTCRNWYRGVYLWKESDCAL</sequence>
<dbReference type="Proteomes" id="UP001331515">
    <property type="component" value="Unassembled WGS sequence"/>
</dbReference>
<dbReference type="AlphaFoldDB" id="A0AAN8DZT6"/>
<dbReference type="EMBL" id="JAURVH010001517">
    <property type="protein sequence ID" value="KAK5929628.1"/>
    <property type="molecule type" value="Genomic_DNA"/>
</dbReference>
<proteinExistence type="predicted"/>
<feature type="chain" id="PRO_5042933151" evidence="1">
    <location>
        <begin position="23"/>
        <end position="77"/>
    </location>
</feature>
<organism evidence="2 3">
    <name type="scientific">Champsocephalus gunnari</name>
    <name type="common">Mackerel icefish</name>
    <dbReference type="NCBI Taxonomy" id="52237"/>
    <lineage>
        <taxon>Eukaryota</taxon>
        <taxon>Metazoa</taxon>
        <taxon>Chordata</taxon>
        <taxon>Craniata</taxon>
        <taxon>Vertebrata</taxon>
        <taxon>Euteleostomi</taxon>
        <taxon>Actinopterygii</taxon>
        <taxon>Neopterygii</taxon>
        <taxon>Teleostei</taxon>
        <taxon>Neoteleostei</taxon>
        <taxon>Acanthomorphata</taxon>
        <taxon>Eupercaria</taxon>
        <taxon>Perciformes</taxon>
        <taxon>Notothenioidei</taxon>
        <taxon>Channichthyidae</taxon>
        <taxon>Champsocephalus</taxon>
    </lineage>
</organism>